<feature type="region of interest" description="Disordered" evidence="1">
    <location>
        <begin position="338"/>
        <end position="379"/>
    </location>
</feature>
<reference evidence="2 3" key="1">
    <citation type="submission" date="2024-06" db="EMBL/GenBank/DDBJ databases">
        <title>The Natural Products Discovery Center: Release of the First 8490 Sequenced Strains for Exploring Actinobacteria Biosynthetic Diversity.</title>
        <authorList>
            <person name="Kalkreuter E."/>
            <person name="Kautsar S.A."/>
            <person name="Yang D."/>
            <person name="Bader C.D."/>
            <person name="Teijaro C.N."/>
            <person name="Fluegel L."/>
            <person name="Davis C.M."/>
            <person name="Simpson J.R."/>
            <person name="Lauterbach L."/>
            <person name="Steele A.D."/>
            <person name="Gui C."/>
            <person name="Meng S."/>
            <person name="Li G."/>
            <person name="Viehrig K."/>
            <person name="Ye F."/>
            <person name="Su P."/>
            <person name="Kiefer A.F."/>
            <person name="Nichols A."/>
            <person name="Cepeda A.J."/>
            <person name="Yan W."/>
            <person name="Fan B."/>
            <person name="Jiang Y."/>
            <person name="Adhikari A."/>
            <person name="Zheng C.-J."/>
            <person name="Schuster L."/>
            <person name="Cowan T.M."/>
            <person name="Smanski M.J."/>
            <person name="Chevrette M.G."/>
            <person name="De Carvalho L.P.S."/>
            <person name="Shen B."/>
        </authorList>
    </citation>
    <scope>NUCLEOTIDE SEQUENCE [LARGE SCALE GENOMIC DNA]</scope>
    <source>
        <strain evidence="2 3">NPDC052360</strain>
    </source>
</reference>
<comment type="caution">
    <text evidence="2">The sequence shown here is derived from an EMBL/GenBank/DDBJ whole genome shotgun (WGS) entry which is preliminary data.</text>
</comment>
<name>A0ABV3KPK1_STRGS</name>
<feature type="compositionally biased region" description="Basic and acidic residues" evidence="1">
    <location>
        <begin position="365"/>
        <end position="379"/>
    </location>
</feature>
<sequence>MAADRAQPAGPAADPLTDTLTRTYRLRADAFYVRQQDGVWLGNNTGSFSVRGQGAYQLVSSLFAGLDGERTLQDLYGDLPDRARRSVLGLVRAMLRNGFIKEVAHPVEPVPGWMRERYATHLAFLEHHADRPVTRLQQVRTARVVCAGRGTALHALLDALREFGIARLDVVPDGDDDLTAVQQVLKETAAADPGARWRLRDPLAADGPAALAGHPDVEGADAVLLAYDSADAAALARSQHALWRDGVTVGVLARCGDFVTALEPGLGTPYCWECVHRSIAVRATGDTAGLAPAVAPAAVGALRVAQHTFARLAGVRPPGDKPVTTVEPLVPAVRGHAARRHPRCPHHEPAVPRRLPPAGAAAPEDAVRPDIPRSEDPPERVRISDRIVAACAALTDAVTGPLLALGEEDLAQLPLSASACQVADPDGGADAPAALGVVCRALSPREARNQVVLCAVESLAGRLTAGDARYGAVGAGWSLGEARLRARLHAALGRPTPDLHWAPAPEEPPPGDTAAGYLAGVLAAEGTPWTATAAEELPDGVVRAHVRTRDGAVTAGVGTDRERAVGHALLNAVARVLPLPGNAQEATAFLAPATATWTAAPTAEGEREITDLLPFLTDTDTGTGTGTGTGSGGEAGARVRVVALPVSEEAS</sequence>
<keyword evidence="3" id="KW-1185">Reference proteome</keyword>
<organism evidence="2 3">
    <name type="scientific">Streptomyces griseosporeus</name>
    <dbReference type="NCBI Taxonomy" id="1910"/>
    <lineage>
        <taxon>Bacteria</taxon>
        <taxon>Bacillati</taxon>
        <taxon>Actinomycetota</taxon>
        <taxon>Actinomycetes</taxon>
        <taxon>Kitasatosporales</taxon>
        <taxon>Streptomycetaceae</taxon>
        <taxon>Streptomyces</taxon>
    </lineage>
</organism>
<evidence type="ECO:0000256" key="1">
    <source>
        <dbReference type="SAM" id="MobiDB-lite"/>
    </source>
</evidence>
<protein>
    <recommendedName>
        <fullName evidence="4">YcaO domain-containing protein</fullName>
    </recommendedName>
</protein>
<dbReference type="RefSeq" id="WP_162655579.1">
    <property type="nucleotide sequence ID" value="NZ_JBFAUJ010000006.1"/>
</dbReference>
<evidence type="ECO:0000313" key="3">
    <source>
        <dbReference type="Proteomes" id="UP001553148"/>
    </source>
</evidence>
<evidence type="ECO:0000313" key="2">
    <source>
        <dbReference type="EMBL" id="MEV8461181.1"/>
    </source>
</evidence>
<dbReference type="EMBL" id="JBFAUJ010000006">
    <property type="protein sequence ID" value="MEV8461181.1"/>
    <property type="molecule type" value="Genomic_DNA"/>
</dbReference>
<evidence type="ECO:0008006" key="4">
    <source>
        <dbReference type="Google" id="ProtNLM"/>
    </source>
</evidence>
<feature type="compositionally biased region" description="Gly residues" evidence="1">
    <location>
        <begin position="623"/>
        <end position="635"/>
    </location>
</feature>
<dbReference type="Proteomes" id="UP001553148">
    <property type="component" value="Unassembled WGS sequence"/>
</dbReference>
<accession>A0ABV3KPK1</accession>
<proteinExistence type="predicted"/>
<gene>
    <name evidence="2" type="ORF">AB0470_16730</name>
</gene>
<feature type="region of interest" description="Disordered" evidence="1">
    <location>
        <begin position="616"/>
        <end position="638"/>
    </location>
</feature>
<feature type="compositionally biased region" description="Low complexity" evidence="1">
    <location>
        <begin position="352"/>
        <end position="363"/>
    </location>
</feature>